<reference evidence="4" key="1">
    <citation type="submission" date="2016-10" db="EMBL/GenBank/DDBJ databases">
        <title>Sequence of Gallionella enrichment culture.</title>
        <authorList>
            <person name="Poehlein A."/>
            <person name="Muehling M."/>
            <person name="Daniel R."/>
        </authorList>
    </citation>
    <scope>NUCLEOTIDE SEQUENCE</scope>
</reference>
<gene>
    <name evidence="4" type="ORF">GALL_53420</name>
</gene>
<organism evidence="4">
    <name type="scientific">mine drainage metagenome</name>
    <dbReference type="NCBI Taxonomy" id="410659"/>
    <lineage>
        <taxon>unclassified sequences</taxon>
        <taxon>metagenomes</taxon>
        <taxon>ecological metagenomes</taxon>
    </lineage>
</organism>
<evidence type="ECO:0000256" key="1">
    <source>
        <dbReference type="SAM" id="MobiDB-lite"/>
    </source>
</evidence>
<evidence type="ECO:0000259" key="2">
    <source>
        <dbReference type="Pfam" id="PF04168"/>
    </source>
</evidence>
<dbReference type="InterPro" id="IPR025841">
    <property type="entry name" value="CP_ATPgrasp_2"/>
</dbReference>
<dbReference type="PANTHER" id="PTHR34595:SF2">
    <property type="entry name" value="BLR2978 PROTEIN"/>
    <property type="match status" value="1"/>
</dbReference>
<dbReference type="Pfam" id="PF04168">
    <property type="entry name" value="Alpha-E"/>
    <property type="match status" value="1"/>
</dbReference>
<evidence type="ECO:0000313" key="4">
    <source>
        <dbReference type="EMBL" id="OIR13525.1"/>
    </source>
</evidence>
<dbReference type="InterPro" id="IPR007296">
    <property type="entry name" value="DUF403"/>
</dbReference>
<comment type="caution">
    <text evidence="4">The sequence shown here is derived from an EMBL/GenBank/DDBJ whole genome shotgun (WGS) entry which is preliminary data.</text>
</comment>
<feature type="region of interest" description="Disordered" evidence="1">
    <location>
        <begin position="1"/>
        <end position="29"/>
    </location>
</feature>
<protein>
    <submittedName>
        <fullName evidence="4">Uncharacterized protein</fullName>
    </submittedName>
</protein>
<dbReference type="EMBL" id="MLJW01000014">
    <property type="protein sequence ID" value="OIR13525.1"/>
    <property type="molecule type" value="Genomic_DNA"/>
</dbReference>
<dbReference type="Gene3D" id="3.30.1490.270">
    <property type="match status" value="1"/>
</dbReference>
<dbReference type="InterPro" id="IPR051680">
    <property type="entry name" value="ATP-dep_Glu-Cys_Ligase-2"/>
</dbReference>
<dbReference type="Gene3D" id="3.40.50.11290">
    <property type="match status" value="1"/>
</dbReference>
<sequence length="838" mass="91965">MSTDPSNAPSPGITAAAADGFDESRADDGSLRTHWAPLSRLLDPMPGDETTLRRESIRRSLDELGATYNVYADSLGQERPWTLDPIPFPIPPNEWSLIEAGLVQRNRLLNLLVTDIYGEQRVLREGWLPAELVYGSPAFLRPCVGLRPPGARPLVLHAVNLVRRRSGGWCVLSDRTQSPSGLGYALANRIVLSRVLPEEFRLAQVQRLAGFFMDLRESLRTLAPENRESPSIALLTPGPFNETYFEHAFLARYLGFPLVEGADLTERDGRICIRTLDGLRPVDVLLRRVDDAFCDPLELKSDSCLGVAGLLDAVRAGRIALANALGSAWIETPALGPFLPSLCRNFLDEDLLLPDVDSWWCGHEREHAHVRTHLDRLVVKRTFRPARAGHLFGPGLSDSQREAILRDLDFSPIDFTAQDIVTPSRAPVLGASGIEDRSLVLRTFVCATERGPSVLPGGLTRVAGAPDERFISMQEGGASKDTWVISDKPVANLSLLRPATQVVRLERAPSEVPSRVADNLYWLGRYAERLEDSCRILRSVLSRLASESAAEESPEFAALVRLLVGLEVLPREMLGQRSPAPVEKACLELIFSAGRLGAVREVQGRLQTLAFSLRDRFSADTQRVLNLLNSGLRAPHPGSARPLAALRILNDCLLHLAAFSGLEMDNMTRGHAWRFLDMGRRIERAINVSTLLQAGLSARRESGDGALGAILEIADSAMTYRRLYFSQPQWPTVADLLVAEESNPRSFAFQVSALLDHLQRLPAGAGPEGVSRRDARDLGSLRKRLAQLGLADLTEGGSDPGEDDPLPATLGGLAEEMRRLSNVVTQRFFAHSPGPRSA</sequence>
<accession>A0A1J5TB48</accession>
<evidence type="ECO:0000259" key="3">
    <source>
        <dbReference type="Pfam" id="PF14403"/>
    </source>
</evidence>
<feature type="domain" description="DUF403" evidence="2">
    <location>
        <begin position="513"/>
        <end position="829"/>
    </location>
</feature>
<name>A0A1J5TB48_9ZZZZ</name>
<dbReference type="PANTHER" id="PTHR34595">
    <property type="entry name" value="BLR5612 PROTEIN"/>
    <property type="match status" value="1"/>
</dbReference>
<dbReference type="SUPFAM" id="SSF56059">
    <property type="entry name" value="Glutathione synthetase ATP-binding domain-like"/>
    <property type="match status" value="1"/>
</dbReference>
<feature type="domain" description="Circularly permuted ATP-grasp type 2" evidence="3">
    <location>
        <begin position="87"/>
        <end position="463"/>
    </location>
</feature>
<dbReference type="Pfam" id="PF14403">
    <property type="entry name" value="CP_ATPgrasp_2"/>
    <property type="match status" value="1"/>
</dbReference>
<proteinExistence type="predicted"/>
<dbReference type="AlphaFoldDB" id="A0A1J5TB48"/>